<keyword evidence="5 8" id="KW-0378">Hydrolase</keyword>
<dbReference type="SUPFAM" id="SSF51011">
    <property type="entry name" value="Glycosyl hydrolase domain"/>
    <property type="match status" value="1"/>
</dbReference>
<dbReference type="Pfam" id="PF21365">
    <property type="entry name" value="Glyco_hydro_31_3rd"/>
    <property type="match status" value="1"/>
</dbReference>
<dbReference type="Gene3D" id="2.60.40.1180">
    <property type="entry name" value="Golgi alpha-mannosidase II"/>
    <property type="match status" value="2"/>
</dbReference>
<gene>
    <name evidence="12" type="ORF">B0J11DRAFT_546380</name>
</gene>
<dbReference type="InterPro" id="IPR011013">
    <property type="entry name" value="Gal_mutarotase_sf_dom"/>
</dbReference>
<dbReference type="PANTHER" id="PTHR22762:SF133">
    <property type="entry name" value="P-TYPE DOMAIN-CONTAINING PROTEIN"/>
    <property type="match status" value="1"/>
</dbReference>
<dbReference type="GO" id="GO:0030246">
    <property type="term" value="F:carbohydrate binding"/>
    <property type="evidence" value="ECO:0007669"/>
    <property type="project" value="InterPro"/>
</dbReference>
<evidence type="ECO:0000256" key="1">
    <source>
        <dbReference type="ARBA" id="ARBA00001657"/>
    </source>
</evidence>
<feature type="signal peptide" evidence="9">
    <location>
        <begin position="1"/>
        <end position="21"/>
    </location>
</feature>
<evidence type="ECO:0000256" key="3">
    <source>
        <dbReference type="ARBA" id="ARBA00012741"/>
    </source>
</evidence>
<dbReference type="GO" id="GO:0004558">
    <property type="term" value="F:alpha-1,4-glucosidase activity"/>
    <property type="evidence" value="ECO:0007669"/>
    <property type="project" value="UniProtKB-EC"/>
</dbReference>
<dbReference type="SUPFAM" id="SSF74650">
    <property type="entry name" value="Galactose mutarotase-like"/>
    <property type="match status" value="1"/>
</dbReference>
<reference evidence="12" key="1">
    <citation type="journal article" date="2021" name="Nat. Commun.">
        <title>Genetic determinants of endophytism in the Arabidopsis root mycobiome.</title>
        <authorList>
            <person name="Mesny F."/>
            <person name="Miyauchi S."/>
            <person name="Thiergart T."/>
            <person name="Pickel B."/>
            <person name="Atanasova L."/>
            <person name="Karlsson M."/>
            <person name="Huettel B."/>
            <person name="Barry K.W."/>
            <person name="Haridas S."/>
            <person name="Chen C."/>
            <person name="Bauer D."/>
            <person name="Andreopoulos W."/>
            <person name="Pangilinan J."/>
            <person name="LaButti K."/>
            <person name="Riley R."/>
            <person name="Lipzen A."/>
            <person name="Clum A."/>
            <person name="Drula E."/>
            <person name="Henrissat B."/>
            <person name="Kohler A."/>
            <person name="Grigoriev I.V."/>
            <person name="Martin F.M."/>
            <person name="Hacquard S."/>
        </authorList>
    </citation>
    <scope>NUCLEOTIDE SEQUENCE</scope>
    <source>
        <strain evidence="12">MPI-CAGE-CH-0243</strain>
    </source>
</reference>
<evidence type="ECO:0000256" key="5">
    <source>
        <dbReference type="ARBA" id="ARBA00022801"/>
    </source>
</evidence>
<dbReference type="OrthoDB" id="5839090at2759"/>
<comment type="similarity">
    <text evidence="2 8">Belongs to the glycosyl hydrolase 31 family.</text>
</comment>
<keyword evidence="13" id="KW-1185">Reference proteome</keyword>
<dbReference type="Gene3D" id="2.60.40.1760">
    <property type="entry name" value="glycosyl hydrolase (family 31)"/>
    <property type="match status" value="1"/>
</dbReference>
<evidence type="ECO:0000259" key="10">
    <source>
        <dbReference type="Pfam" id="PF01055"/>
    </source>
</evidence>
<dbReference type="EMBL" id="JAGMWT010000001">
    <property type="protein sequence ID" value="KAH7138695.1"/>
    <property type="molecule type" value="Genomic_DNA"/>
</dbReference>
<dbReference type="SUPFAM" id="SSF51445">
    <property type="entry name" value="(Trans)glycosidases"/>
    <property type="match status" value="1"/>
</dbReference>
<dbReference type="FunFam" id="2.60.40.1180:FF:000001">
    <property type="entry name" value="Maltase-glucoamylase, intestinal"/>
    <property type="match status" value="1"/>
</dbReference>
<dbReference type="InterPro" id="IPR048395">
    <property type="entry name" value="Glyco_hydro_31_C"/>
</dbReference>
<keyword evidence="6" id="KW-0325">Glycoprotein</keyword>
<keyword evidence="7 8" id="KW-0326">Glycosidase</keyword>
<feature type="domain" description="Glycoside hydrolase family 31 TIM barrel" evidence="10">
    <location>
        <begin position="348"/>
        <end position="773"/>
    </location>
</feature>
<dbReference type="Pfam" id="PF01055">
    <property type="entry name" value="Glyco_hydro_31_2nd"/>
    <property type="match status" value="1"/>
</dbReference>
<evidence type="ECO:0000313" key="13">
    <source>
        <dbReference type="Proteomes" id="UP000700596"/>
    </source>
</evidence>
<evidence type="ECO:0000256" key="7">
    <source>
        <dbReference type="ARBA" id="ARBA00023295"/>
    </source>
</evidence>
<dbReference type="InterPro" id="IPR017853">
    <property type="entry name" value="GH"/>
</dbReference>
<keyword evidence="4 9" id="KW-0732">Signal</keyword>
<evidence type="ECO:0000256" key="6">
    <source>
        <dbReference type="ARBA" id="ARBA00023180"/>
    </source>
</evidence>
<evidence type="ECO:0000259" key="11">
    <source>
        <dbReference type="Pfam" id="PF21365"/>
    </source>
</evidence>
<dbReference type="Gene3D" id="3.20.20.80">
    <property type="entry name" value="Glycosidases"/>
    <property type="match status" value="2"/>
</dbReference>
<comment type="catalytic activity">
    <reaction evidence="1">
        <text>Hydrolysis of terminal, non-reducing (1-&gt;4)-linked alpha-D-glucose residues with release of alpha-D-glucose.</text>
        <dbReference type="EC" id="3.2.1.20"/>
    </reaction>
</comment>
<dbReference type="CDD" id="cd06602">
    <property type="entry name" value="GH31_MGAM_SI_GAA"/>
    <property type="match status" value="1"/>
</dbReference>
<evidence type="ECO:0000256" key="9">
    <source>
        <dbReference type="SAM" id="SignalP"/>
    </source>
</evidence>
<accession>A0A9P9J1H2</accession>
<organism evidence="12 13">
    <name type="scientific">Dendryphion nanum</name>
    <dbReference type="NCBI Taxonomy" id="256645"/>
    <lineage>
        <taxon>Eukaryota</taxon>
        <taxon>Fungi</taxon>
        <taxon>Dikarya</taxon>
        <taxon>Ascomycota</taxon>
        <taxon>Pezizomycotina</taxon>
        <taxon>Dothideomycetes</taxon>
        <taxon>Pleosporomycetidae</taxon>
        <taxon>Pleosporales</taxon>
        <taxon>Torulaceae</taxon>
        <taxon>Dendryphion</taxon>
    </lineage>
</organism>
<dbReference type="PANTHER" id="PTHR22762">
    <property type="entry name" value="ALPHA-GLUCOSIDASE"/>
    <property type="match status" value="1"/>
</dbReference>
<evidence type="ECO:0000256" key="8">
    <source>
        <dbReference type="RuleBase" id="RU361185"/>
    </source>
</evidence>
<dbReference type="CDD" id="cd14752">
    <property type="entry name" value="GH31_N"/>
    <property type="match status" value="1"/>
</dbReference>
<evidence type="ECO:0000256" key="4">
    <source>
        <dbReference type="ARBA" id="ARBA00022729"/>
    </source>
</evidence>
<feature type="chain" id="PRO_5040207116" description="alpha-glucosidase" evidence="9">
    <location>
        <begin position="22"/>
        <end position="1003"/>
    </location>
</feature>
<dbReference type="InterPro" id="IPR013780">
    <property type="entry name" value="Glyco_hydro_b"/>
</dbReference>
<dbReference type="FunFam" id="3.20.20.80:FF:000138">
    <property type="entry name" value="Putative alpha-glucosidase AgdA"/>
    <property type="match status" value="1"/>
</dbReference>
<dbReference type="InterPro" id="IPR030459">
    <property type="entry name" value="Glyco_hydro_31_CS"/>
</dbReference>
<sequence length="1003" mass="111483">MYSGQVKLGLLALYTTATCWSLQSTPGSTSVISSPAAAITESAGGSSKPLHPENVLPAYSDEGAHLIPNVRDPLAIDAQDVCPGYKASHVEENGHGVTAVLTLAGKPCNVYGNEVPVLKLKVEFQAASRLAINISPAYISPSNASYYILPEELVPRPKSESSYKELGLEFNWGNNPSFWFSVTRKSTGDVLFTTKNKKLIYEDQFIEFVSDLPEDYNLSGLGERIHALRLNNHLTATIYNADVADPIDGNIYGSHPFYLETRYFETDSDGKKKIVTKDAPYKTGKNESSYESYSHGVFLRNSHGQEVQLRPKGLTWRLLGGSIDLFFFEGPTAADVTKQYHISAVGLPAMQSYWTLGFHQCRWGYQSWEEAREVVDNFKAFNIPLESLWLDIDYMDQYRDFTLDPHAFSPSHAKKFFDKLHGDGQHFVPIVDGAIYIPDRRDVDDPYDVYHRGNKSHAFLKNPDGSQYIGAVWPGYTVFPDWQSKGAQSWWIEEMVEWRKTVKYDGFWVDMTEVASFCVGSCGSGEVHANLKRPAFSLPGDEGNRLYDFPEGFNITNATEAEAALVASSAQAALKPAKVTPANNDYLRTTPTPGQRNVNHPPYVINHIHGDLARHAVSPNATHENGVQEYDVHNLWGHQIINATYHGLKKVLPGKRPFIIGRSTFAGSGKYAGHWGGDNASKWYYMYFSIPQALSFSLFGIPMFGVDTCGFGDNTSMELCARWMQLSAFFPFYRNHNTRGALSQEPYRWETVASASRTAMQIRYSLLPYLYTLFHQAHTTGSTVMRALAWEFPNEPQLAGVDNQFLLGPSLLITPVLEPQVSSVRGVFPGVGEGQVWYDWYTHEKINVQAGENKSIAAPLGHIPVFVRGGSVLPLQEPGYTTGESRKNPWGLIIALSGEGEARGDLYVDDGESIEPSAVLEVGFRVAEEVLKAEVKGGYTDTNALGNVTILGVRKVGEVRLDGKRVESAKVRFDKESGVLRLVGLNEETRGGAWKRSWTLSWK</sequence>
<protein>
    <recommendedName>
        <fullName evidence="3">alpha-glucosidase</fullName>
        <ecNumber evidence="3">3.2.1.20</ecNumber>
    </recommendedName>
</protein>
<feature type="domain" description="Glycosyl hydrolase family 31 C-terminal" evidence="11">
    <location>
        <begin position="781"/>
        <end position="873"/>
    </location>
</feature>
<comment type="caution">
    <text evidence="12">The sequence shown here is derived from an EMBL/GenBank/DDBJ whole genome shotgun (WGS) entry which is preliminary data.</text>
</comment>
<dbReference type="InterPro" id="IPR000322">
    <property type="entry name" value="Glyco_hydro_31_TIM"/>
</dbReference>
<dbReference type="AlphaFoldDB" id="A0A9P9J1H2"/>
<name>A0A9P9J1H2_9PLEO</name>
<evidence type="ECO:0000313" key="12">
    <source>
        <dbReference type="EMBL" id="KAH7138695.1"/>
    </source>
</evidence>
<evidence type="ECO:0000256" key="2">
    <source>
        <dbReference type="ARBA" id="ARBA00007806"/>
    </source>
</evidence>
<proteinExistence type="inferred from homology"/>
<dbReference type="PROSITE" id="PS00707">
    <property type="entry name" value="GLYCOSYL_HYDROL_F31_2"/>
    <property type="match status" value="1"/>
</dbReference>
<dbReference type="Proteomes" id="UP000700596">
    <property type="component" value="Unassembled WGS sequence"/>
</dbReference>
<dbReference type="GO" id="GO:0005975">
    <property type="term" value="P:carbohydrate metabolic process"/>
    <property type="evidence" value="ECO:0007669"/>
    <property type="project" value="InterPro"/>
</dbReference>
<dbReference type="EC" id="3.2.1.20" evidence="3"/>